<accession>A0ABD1NEC8</accession>
<dbReference type="InterPro" id="IPR019787">
    <property type="entry name" value="Znf_PHD-finger"/>
</dbReference>
<dbReference type="InterPro" id="IPR011011">
    <property type="entry name" value="Znf_FYVE_PHD"/>
</dbReference>
<feature type="region of interest" description="Disordered" evidence="7">
    <location>
        <begin position="99"/>
        <end position="138"/>
    </location>
</feature>
<keyword evidence="11" id="KW-1185">Reference proteome</keyword>
<dbReference type="PROSITE" id="PS50016">
    <property type="entry name" value="ZF_PHD_2"/>
    <property type="match status" value="1"/>
</dbReference>
<dbReference type="Pfam" id="PF23209">
    <property type="entry name" value="IDM1_C"/>
    <property type="match status" value="1"/>
</dbReference>
<dbReference type="InterPro" id="IPR001965">
    <property type="entry name" value="Znf_PHD"/>
</dbReference>
<evidence type="ECO:0000256" key="4">
    <source>
        <dbReference type="ARBA" id="ARBA00022833"/>
    </source>
</evidence>
<dbReference type="SMART" id="SM00249">
    <property type="entry name" value="PHD"/>
    <property type="match status" value="2"/>
</dbReference>
<feature type="compositionally biased region" description="Basic residues" evidence="7">
    <location>
        <begin position="153"/>
        <end position="164"/>
    </location>
</feature>
<dbReference type="Gene3D" id="3.30.40.10">
    <property type="entry name" value="Zinc/RING finger domain, C3HC4 (zinc finger)"/>
    <property type="match status" value="2"/>
</dbReference>
<dbReference type="GO" id="GO:0005634">
    <property type="term" value="C:nucleus"/>
    <property type="evidence" value="ECO:0007669"/>
    <property type="project" value="UniProtKB-SubCell"/>
</dbReference>
<evidence type="ECO:0000259" key="9">
    <source>
        <dbReference type="PROSITE" id="PS51186"/>
    </source>
</evidence>
<feature type="domain" description="N-acetyltransferase" evidence="9">
    <location>
        <begin position="439"/>
        <end position="589"/>
    </location>
</feature>
<dbReference type="PROSITE" id="PS51186">
    <property type="entry name" value="GNAT"/>
    <property type="match status" value="1"/>
</dbReference>
<keyword evidence="5" id="KW-0539">Nucleus</keyword>
<evidence type="ECO:0000256" key="2">
    <source>
        <dbReference type="ARBA" id="ARBA00022723"/>
    </source>
</evidence>
<comment type="caution">
    <text evidence="10">The sequence shown here is derived from an EMBL/GenBank/DDBJ whole genome shotgun (WGS) entry which is preliminary data.</text>
</comment>
<dbReference type="Pfam" id="PF22970">
    <property type="entry name" value="DUF7028"/>
    <property type="match status" value="1"/>
</dbReference>
<comment type="subcellular location">
    <subcellularLocation>
        <location evidence="1">Nucleus</location>
    </subcellularLocation>
</comment>
<name>A0ABD1NEC8_9FABA</name>
<dbReference type="SUPFAM" id="SSF55729">
    <property type="entry name" value="Acyl-CoA N-acyltransferases (Nat)"/>
    <property type="match status" value="1"/>
</dbReference>
<gene>
    <name evidence="10" type="ORF">Fmac_000477</name>
</gene>
<keyword evidence="3 6" id="KW-0863">Zinc-finger</keyword>
<sequence length="595" mass="67094">MADSNPPEITIEGENCPEAVLEWHRLTSLPDYKRQCTLSRDLSLQAKKHLRYLGWNFWHVNKQGRWEMRYTSPVTGKNYISLTKACQGCIEEGGCNLQQDQQPAEKKIRKPRKSKEKGKLKKRQTIDDDDDDAYNDAGEGLGEGSISACGRRRGRSLRTTKRLMRAASLPPPSSESSQHNHETAIHSLIDSNVVPLHSLVFCRGANNVVKKGKLQRTGISCDCCGELFSLSHFEAHAAGCYTHTPSASIFLQDGRSLLDCQNQALNSDPRMDSLELPKVERDLPPYQNENICFLCRYGGELVLCDGCPSSFHLCCVGLDHVPDGDWFCPACSCKICKQRYANDCSDNRLLVCFQCERKYHTDCLKGQGFTRVESWFCNETCMNICFGLQNLVGRTIYVVGTNNNLTWRLLKSVKSGRCGESQLSWDKREGLSQNESKLIVALSVLHESFDQVIHPFTGRDMIEDVVLSRFSELNRLNCHGFYTVVLEKGEQVVSVATIRIFGKRVAEIPFVATRMQFRRQGMCGVMMSMIESMLTYLGVEEIVLPSSQNAIGTWTKTFGFGTMTLPVKSQLVDYVFLDFADIIMCHKVLVKQFVT</sequence>
<dbReference type="InterPro" id="IPR016181">
    <property type="entry name" value="Acyl_CoA_acyltransferase"/>
</dbReference>
<dbReference type="InterPro" id="IPR042163">
    <property type="entry name" value="PHF12"/>
</dbReference>
<evidence type="ECO:0000256" key="6">
    <source>
        <dbReference type="PROSITE-ProRule" id="PRU00146"/>
    </source>
</evidence>
<dbReference type="InterPro" id="IPR013083">
    <property type="entry name" value="Znf_RING/FYVE/PHD"/>
</dbReference>
<evidence type="ECO:0000256" key="5">
    <source>
        <dbReference type="ARBA" id="ARBA00023242"/>
    </source>
</evidence>
<keyword evidence="4" id="KW-0862">Zinc</keyword>
<evidence type="ECO:0000256" key="3">
    <source>
        <dbReference type="ARBA" id="ARBA00022771"/>
    </source>
</evidence>
<dbReference type="GO" id="GO:0008270">
    <property type="term" value="F:zinc ion binding"/>
    <property type="evidence" value="ECO:0007669"/>
    <property type="project" value="UniProtKB-KW"/>
</dbReference>
<organism evidence="10 11">
    <name type="scientific">Flemingia macrophylla</name>
    <dbReference type="NCBI Taxonomy" id="520843"/>
    <lineage>
        <taxon>Eukaryota</taxon>
        <taxon>Viridiplantae</taxon>
        <taxon>Streptophyta</taxon>
        <taxon>Embryophyta</taxon>
        <taxon>Tracheophyta</taxon>
        <taxon>Spermatophyta</taxon>
        <taxon>Magnoliopsida</taxon>
        <taxon>eudicotyledons</taxon>
        <taxon>Gunneridae</taxon>
        <taxon>Pentapetalae</taxon>
        <taxon>rosids</taxon>
        <taxon>fabids</taxon>
        <taxon>Fabales</taxon>
        <taxon>Fabaceae</taxon>
        <taxon>Papilionoideae</taxon>
        <taxon>50 kb inversion clade</taxon>
        <taxon>NPAAA clade</taxon>
        <taxon>indigoferoid/millettioid clade</taxon>
        <taxon>Phaseoleae</taxon>
        <taxon>Flemingia</taxon>
    </lineage>
</organism>
<keyword evidence="2" id="KW-0479">Metal-binding</keyword>
<dbReference type="InterPro" id="IPR059153">
    <property type="entry name" value="NSD_PHD-1st"/>
</dbReference>
<protein>
    <submittedName>
        <fullName evidence="10">Uncharacterized protein</fullName>
    </submittedName>
</protein>
<dbReference type="EMBL" id="JBGMDY010000001">
    <property type="protein sequence ID" value="KAL2346477.1"/>
    <property type="molecule type" value="Genomic_DNA"/>
</dbReference>
<dbReference type="PANTHER" id="PTHR46309:SF15">
    <property type="entry name" value="PHD-FINGER PROTEIN"/>
    <property type="match status" value="1"/>
</dbReference>
<evidence type="ECO:0000313" key="11">
    <source>
        <dbReference type="Proteomes" id="UP001603857"/>
    </source>
</evidence>
<dbReference type="Pfam" id="PF16135">
    <property type="entry name" value="TDBD"/>
    <property type="match status" value="1"/>
</dbReference>
<dbReference type="PANTHER" id="PTHR46309">
    <property type="entry name" value="PHD FINGER PROTEIN 12"/>
    <property type="match status" value="1"/>
</dbReference>
<dbReference type="CDD" id="cd15568">
    <property type="entry name" value="PHD5_NSD"/>
    <property type="match status" value="1"/>
</dbReference>
<dbReference type="Gene3D" id="3.40.630.30">
    <property type="match status" value="1"/>
</dbReference>
<dbReference type="Pfam" id="PF23011">
    <property type="entry name" value="PHD-1st_NSD"/>
    <property type="match status" value="1"/>
</dbReference>
<dbReference type="SUPFAM" id="SSF57903">
    <property type="entry name" value="FYVE/PHD zinc finger"/>
    <property type="match status" value="1"/>
</dbReference>
<proteinExistence type="predicted"/>
<dbReference type="AlphaFoldDB" id="A0ABD1NEC8"/>
<reference evidence="10 11" key="1">
    <citation type="submission" date="2024-08" db="EMBL/GenBank/DDBJ databases">
        <title>Insights into the chromosomal genome structure of Flemingia macrophylla.</title>
        <authorList>
            <person name="Ding Y."/>
            <person name="Zhao Y."/>
            <person name="Bi W."/>
            <person name="Wu M."/>
            <person name="Zhao G."/>
            <person name="Gong Y."/>
            <person name="Li W."/>
            <person name="Zhang P."/>
        </authorList>
    </citation>
    <scope>NUCLEOTIDE SEQUENCE [LARGE SCALE GENOMIC DNA]</scope>
    <source>
        <strain evidence="10">DYQJB</strain>
        <tissue evidence="10">Leaf</tissue>
    </source>
</reference>
<feature type="compositionally biased region" description="Basic residues" evidence="7">
    <location>
        <begin position="107"/>
        <end position="123"/>
    </location>
</feature>
<dbReference type="InterPro" id="IPR000182">
    <property type="entry name" value="GNAT_dom"/>
</dbReference>
<evidence type="ECO:0000256" key="1">
    <source>
        <dbReference type="ARBA" id="ARBA00004123"/>
    </source>
</evidence>
<dbReference type="Proteomes" id="UP001603857">
    <property type="component" value="Unassembled WGS sequence"/>
</dbReference>
<feature type="region of interest" description="Disordered" evidence="7">
    <location>
        <begin position="153"/>
        <end position="180"/>
    </location>
</feature>
<evidence type="ECO:0000313" key="10">
    <source>
        <dbReference type="EMBL" id="KAL2346477.1"/>
    </source>
</evidence>
<dbReference type="InterPro" id="IPR054292">
    <property type="entry name" value="DUF7028"/>
</dbReference>
<evidence type="ECO:0000256" key="7">
    <source>
        <dbReference type="SAM" id="MobiDB-lite"/>
    </source>
</evidence>
<evidence type="ECO:0000259" key="8">
    <source>
        <dbReference type="PROSITE" id="PS50016"/>
    </source>
</evidence>
<dbReference type="InterPro" id="IPR056511">
    <property type="entry name" value="IDM1_C"/>
</dbReference>
<dbReference type="InterPro" id="IPR032308">
    <property type="entry name" value="TDBD"/>
</dbReference>
<feature type="domain" description="PHD-type" evidence="8">
    <location>
        <begin position="289"/>
        <end position="334"/>
    </location>
</feature>